<evidence type="ECO:0000313" key="2">
    <source>
        <dbReference type="Proteomes" id="UP000517187"/>
    </source>
</evidence>
<reference evidence="1 2" key="1">
    <citation type="submission" date="2020-08" db="EMBL/GenBank/DDBJ databases">
        <title>Genomic Encyclopedia of Type Strains, Phase IV (KMG-V): Genome sequencing to study the core and pangenomes of soil and plant-associated prokaryotes.</title>
        <authorList>
            <person name="Whitman W."/>
        </authorList>
    </citation>
    <scope>NUCLEOTIDE SEQUENCE [LARGE SCALE GENOMIC DNA]</scope>
    <source>
        <strain evidence="1 2">SEMIA 4011</strain>
    </source>
</reference>
<dbReference type="Proteomes" id="UP000517187">
    <property type="component" value="Unassembled WGS sequence"/>
</dbReference>
<proteinExistence type="predicted"/>
<organism evidence="1 2">
    <name type="scientific">Rhizobium leguminosarum</name>
    <dbReference type="NCBI Taxonomy" id="384"/>
    <lineage>
        <taxon>Bacteria</taxon>
        <taxon>Pseudomonadati</taxon>
        <taxon>Pseudomonadota</taxon>
        <taxon>Alphaproteobacteria</taxon>
        <taxon>Hyphomicrobiales</taxon>
        <taxon>Rhizobiaceae</taxon>
        <taxon>Rhizobium/Agrobacterium group</taxon>
        <taxon>Rhizobium</taxon>
    </lineage>
</organism>
<protein>
    <submittedName>
        <fullName evidence="1">Uncharacterized protein</fullName>
    </submittedName>
</protein>
<gene>
    <name evidence="1" type="ORF">GGE66_003612</name>
</gene>
<name>A0A7X0DVP2_RHILE</name>
<evidence type="ECO:0000313" key="1">
    <source>
        <dbReference type="EMBL" id="MBB6222627.1"/>
    </source>
</evidence>
<dbReference type="EMBL" id="JACIIJ010000008">
    <property type="protein sequence ID" value="MBB6222627.1"/>
    <property type="molecule type" value="Genomic_DNA"/>
</dbReference>
<dbReference type="AlphaFoldDB" id="A0A7X0DVP2"/>
<accession>A0A7X0DVP2</accession>
<comment type="caution">
    <text evidence="1">The sequence shown here is derived from an EMBL/GenBank/DDBJ whole genome shotgun (WGS) entry which is preliminary data.</text>
</comment>
<sequence length="123" mass="13051">MGGVTVDLGRGSEMSAASDGCSRVRYWVVRGQLALPLWNGPCCPRTTVINSGFSLAVFMSDPRLLLARGILQAPSCGGRGFKHAPALPLQSLGRRRTHLSSEPLAGRLGMRLFRGGILQGTSS</sequence>